<protein>
    <recommendedName>
        <fullName evidence="1">Retrotransposon gag domain-containing protein</fullName>
    </recommendedName>
</protein>
<organism evidence="2 3">
    <name type="scientific">Taxus chinensis</name>
    <name type="common">Chinese yew</name>
    <name type="synonym">Taxus wallichiana var. chinensis</name>
    <dbReference type="NCBI Taxonomy" id="29808"/>
    <lineage>
        <taxon>Eukaryota</taxon>
        <taxon>Viridiplantae</taxon>
        <taxon>Streptophyta</taxon>
        <taxon>Embryophyta</taxon>
        <taxon>Tracheophyta</taxon>
        <taxon>Spermatophyta</taxon>
        <taxon>Pinopsida</taxon>
        <taxon>Pinidae</taxon>
        <taxon>Conifers II</taxon>
        <taxon>Cupressales</taxon>
        <taxon>Taxaceae</taxon>
        <taxon>Taxus</taxon>
    </lineage>
</organism>
<feature type="non-terminal residue" evidence="2">
    <location>
        <position position="95"/>
    </location>
</feature>
<dbReference type="EMBL" id="JAHRHJ020003813">
    <property type="protein sequence ID" value="KAH9289998.1"/>
    <property type="molecule type" value="Genomic_DNA"/>
</dbReference>
<dbReference type="Pfam" id="PF03732">
    <property type="entry name" value="Retrotrans_gag"/>
    <property type="match status" value="1"/>
</dbReference>
<reference evidence="2 3" key="1">
    <citation type="journal article" date="2021" name="Nat. Plants">
        <title>The Taxus genome provides insights into paclitaxel biosynthesis.</title>
        <authorList>
            <person name="Xiong X."/>
            <person name="Gou J."/>
            <person name="Liao Q."/>
            <person name="Li Y."/>
            <person name="Zhou Q."/>
            <person name="Bi G."/>
            <person name="Li C."/>
            <person name="Du R."/>
            <person name="Wang X."/>
            <person name="Sun T."/>
            <person name="Guo L."/>
            <person name="Liang H."/>
            <person name="Lu P."/>
            <person name="Wu Y."/>
            <person name="Zhang Z."/>
            <person name="Ro D.K."/>
            <person name="Shang Y."/>
            <person name="Huang S."/>
            <person name="Yan J."/>
        </authorList>
    </citation>
    <scope>NUCLEOTIDE SEQUENCE [LARGE SCALE GENOMIC DNA]</scope>
    <source>
        <strain evidence="2">Ta-2019</strain>
    </source>
</reference>
<evidence type="ECO:0000259" key="1">
    <source>
        <dbReference type="Pfam" id="PF03732"/>
    </source>
</evidence>
<gene>
    <name evidence="2" type="ORF">KI387_034115</name>
</gene>
<evidence type="ECO:0000313" key="2">
    <source>
        <dbReference type="EMBL" id="KAH9289998.1"/>
    </source>
</evidence>
<comment type="caution">
    <text evidence="2">The sequence shown here is derived from an EMBL/GenBank/DDBJ whole genome shotgun (WGS) entry which is preliminary data.</text>
</comment>
<dbReference type="Proteomes" id="UP000824469">
    <property type="component" value="Unassembled WGS sequence"/>
</dbReference>
<proteinExistence type="predicted"/>
<name>A0AA38C4U9_TAXCH</name>
<dbReference type="OMA" id="AERVEFW"/>
<feature type="non-terminal residue" evidence="2">
    <location>
        <position position="1"/>
    </location>
</feature>
<keyword evidence="3" id="KW-1185">Reference proteome</keyword>
<dbReference type="AlphaFoldDB" id="A0AA38C4U9"/>
<dbReference type="InterPro" id="IPR005162">
    <property type="entry name" value="Retrotrans_gag_dom"/>
</dbReference>
<feature type="domain" description="Retrotransposon gag" evidence="1">
    <location>
        <begin position="28"/>
        <end position="94"/>
    </location>
</feature>
<evidence type="ECO:0000313" key="3">
    <source>
        <dbReference type="Proteomes" id="UP000824469"/>
    </source>
</evidence>
<sequence>GFQAEAWLVSLSGFLKICSCSSNTKGHVVIHLLRDGASVWWRKEEQKLHVDYEIVTWELFEEHFQCRYLSKRFIHQRKDEFHDLRQGSLSVAEYE</sequence>
<accession>A0AA38C4U9</accession>